<keyword evidence="3" id="KW-1185">Reference proteome</keyword>
<evidence type="ECO:0000313" key="1">
    <source>
        <dbReference type="EMBL" id="KAB0638089.1"/>
    </source>
</evidence>
<dbReference type="EMBL" id="QTPM01000035">
    <property type="protein sequence ID" value="RQY87713.1"/>
    <property type="molecule type" value="Genomic_DNA"/>
</dbReference>
<dbReference type="Pfam" id="PF12087">
    <property type="entry name" value="DUF3564"/>
    <property type="match status" value="1"/>
</dbReference>
<sequence>MPASEDATSHSSQEYAVRITVHLDTFAHAGPSAYAIVWLDFDEHKWSCEGHDAMAMPSWGTLARAGDGIRLALPDSDHPLIVLDDFASGNAKAPSVGACGMARWYRHAHHTPDAGRWCVQCVDTEQAEPEHRLFADDAG</sequence>
<protein>
    <submittedName>
        <fullName evidence="1">DUF3564 family protein</fullName>
    </submittedName>
</protein>
<evidence type="ECO:0000313" key="2">
    <source>
        <dbReference type="EMBL" id="RQY87713.1"/>
    </source>
</evidence>
<reference evidence="1 4" key="2">
    <citation type="submission" date="2019-09" db="EMBL/GenBank/DDBJ databases">
        <title>Draft genome sequences of 48 bacterial type strains from the CCUG.</title>
        <authorList>
            <person name="Tunovic T."/>
            <person name="Pineiro-Iglesias B."/>
            <person name="Unosson C."/>
            <person name="Inganas E."/>
            <person name="Ohlen M."/>
            <person name="Cardew S."/>
            <person name="Jensie-Markopoulos S."/>
            <person name="Salva-Serra F."/>
            <person name="Jaen-Luchoro D."/>
            <person name="Karlsson R."/>
            <person name="Svensson-Stadler L."/>
            <person name="Chun J."/>
            <person name="Moore E."/>
        </authorList>
    </citation>
    <scope>NUCLEOTIDE SEQUENCE [LARGE SCALE GENOMIC DNA]</scope>
    <source>
        <strain evidence="1 4">CCUG 65686</strain>
    </source>
</reference>
<dbReference type="Proteomes" id="UP000281098">
    <property type="component" value="Unassembled WGS sequence"/>
</dbReference>
<accession>A0A6L3MXJ2</accession>
<dbReference type="InterPro" id="IPR021947">
    <property type="entry name" value="DUF3564"/>
</dbReference>
<evidence type="ECO:0000313" key="4">
    <source>
        <dbReference type="Proteomes" id="UP000473470"/>
    </source>
</evidence>
<organism evidence="1 4">
    <name type="scientific">Burkholderia stagnalis</name>
    <dbReference type="NCBI Taxonomy" id="1503054"/>
    <lineage>
        <taxon>Bacteria</taxon>
        <taxon>Pseudomonadati</taxon>
        <taxon>Pseudomonadota</taxon>
        <taxon>Betaproteobacteria</taxon>
        <taxon>Burkholderiales</taxon>
        <taxon>Burkholderiaceae</taxon>
        <taxon>Burkholderia</taxon>
        <taxon>Burkholderia cepacia complex</taxon>
    </lineage>
</organism>
<proteinExistence type="predicted"/>
<dbReference type="AlphaFoldDB" id="A0A6L3MXJ2"/>
<gene>
    <name evidence="2" type="ORF">DF017_24560</name>
    <name evidence="1" type="ORF">F7R25_12960</name>
</gene>
<dbReference type="RefSeq" id="WP_063888815.1">
    <property type="nucleotide sequence ID" value="NZ_QTOI01000036.1"/>
</dbReference>
<dbReference type="Proteomes" id="UP000473470">
    <property type="component" value="Unassembled WGS sequence"/>
</dbReference>
<reference evidence="2 3" key="1">
    <citation type="submission" date="2018-08" db="EMBL/GenBank/DDBJ databases">
        <title>Comparative analysis of Burkholderia isolates from Puerto Rico.</title>
        <authorList>
            <person name="Hall C."/>
            <person name="Sahl J."/>
            <person name="Wagner D."/>
        </authorList>
    </citation>
    <scope>NUCLEOTIDE SEQUENCE [LARGE SCALE GENOMIC DNA]</scope>
    <source>
        <strain evidence="2 3">Bp8966</strain>
    </source>
</reference>
<comment type="caution">
    <text evidence="1">The sequence shown here is derived from an EMBL/GenBank/DDBJ whole genome shotgun (WGS) entry which is preliminary data.</text>
</comment>
<dbReference type="EMBL" id="VZOK01000016">
    <property type="protein sequence ID" value="KAB0638089.1"/>
    <property type="molecule type" value="Genomic_DNA"/>
</dbReference>
<evidence type="ECO:0000313" key="3">
    <source>
        <dbReference type="Proteomes" id="UP000281098"/>
    </source>
</evidence>
<name>A0A6L3MXJ2_9BURK</name>